<evidence type="ECO:0000259" key="3">
    <source>
        <dbReference type="Pfam" id="PF22819"/>
    </source>
</evidence>
<organism evidence="4 5">
    <name type="scientific">Paenibacillus sediminis</name>
    <dbReference type="NCBI Taxonomy" id="664909"/>
    <lineage>
        <taxon>Bacteria</taxon>
        <taxon>Bacillati</taxon>
        <taxon>Bacillota</taxon>
        <taxon>Bacilli</taxon>
        <taxon>Bacillales</taxon>
        <taxon>Paenibacillaceae</taxon>
        <taxon>Paenibacillus</taxon>
    </lineage>
</organism>
<dbReference type="Gene3D" id="3.30.457.10">
    <property type="entry name" value="Copper amine oxidase-like, N-terminal domain"/>
    <property type="match status" value="1"/>
</dbReference>
<name>A0ABS4H5P8_9BACL</name>
<dbReference type="InterPro" id="IPR036582">
    <property type="entry name" value="Mao_N_sf"/>
</dbReference>
<feature type="signal peptide" evidence="1">
    <location>
        <begin position="1"/>
        <end position="23"/>
    </location>
</feature>
<dbReference type="Proteomes" id="UP001519273">
    <property type="component" value="Unassembled WGS sequence"/>
</dbReference>
<dbReference type="Pfam" id="PF07833">
    <property type="entry name" value="Cu_amine_oxidN1"/>
    <property type="match status" value="1"/>
</dbReference>
<feature type="domain" description="Copper amine oxidase-like N-terminal" evidence="2">
    <location>
        <begin position="35"/>
        <end position="141"/>
    </location>
</feature>
<keyword evidence="5" id="KW-1185">Reference proteome</keyword>
<dbReference type="InterPro" id="IPR054528">
    <property type="entry name" value="TcaA_5th"/>
</dbReference>
<evidence type="ECO:0000313" key="4">
    <source>
        <dbReference type="EMBL" id="MBP1937847.1"/>
    </source>
</evidence>
<proteinExistence type="predicted"/>
<keyword evidence="1" id="KW-0732">Signal</keyword>
<dbReference type="EMBL" id="JAGGKP010000007">
    <property type="protein sequence ID" value="MBP1937847.1"/>
    <property type="molecule type" value="Genomic_DNA"/>
</dbReference>
<sequence length="390" mass="43800">MRQTKAGLLAVIFFIIFAATAQAAASTQSPIRVWLDQKEMKFQIAPVIKNGITFVQFKPLFQSLGYDVSWDAKTKQVAATAGGQKLQLTINSKTAYVNGGKNSLQEAPFITGGNTLVPLRFIAESTGYPVLWDAKARTIKIDRQSVVTKVTKEVNSFFVKFAAAENARDLTKTMQLIDPKSPDLEQDKEMYQMLYDKFQRHISFGSVTNVKVFGNTAIVTVDKTEKRSGGPFFWDSVQTYEITLKKSTAGSWKQYSYDLVDINYITDELIKGQPNVPENEKSAITKPLNDQYDGFNKGDLNIILSALDPDSPYRDFYKELADSGYFKDNKTHIIADSMKIVEYTGTDAVVYAEETDDSYGQADKYQSLYWVVKSSNGNWLIYDIIDGSQE</sequence>
<dbReference type="RefSeq" id="WP_209851222.1">
    <property type="nucleotide sequence ID" value="NZ_CBCRVE010000004.1"/>
</dbReference>
<feature type="chain" id="PRO_5047053498" description="Copper amine oxidase N-terminal domain-containing protein" evidence="1">
    <location>
        <begin position="24"/>
        <end position="390"/>
    </location>
</feature>
<dbReference type="SUPFAM" id="SSF55383">
    <property type="entry name" value="Copper amine oxidase, domain N"/>
    <property type="match status" value="1"/>
</dbReference>
<evidence type="ECO:0000259" key="2">
    <source>
        <dbReference type="Pfam" id="PF07833"/>
    </source>
</evidence>
<reference evidence="4 5" key="1">
    <citation type="submission" date="2021-03" db="EMBL/GenBank/DDBJ databases">
        <title>Genomic Encyclopedia of Type Strains, Phase IV (KMG-IV): sequencing the most valuable type-strain genomes for metagenomic binning, comparative biology and taxonomic classification.</title>
        <authorList>
            <person name="Goeker M."/>
        </authorList>
    </citation>
    <scope>NUCLEOTIDE SEQUENCE [LARGE SCALE GENOMIC DNA]</scope>
    <source>
        <strain evidence="4 5">DSM 23491</strain>
    </source>
</reference>
<gene>
    <name evidence="4" type="ORF">J2Z20_002762</name>
</gene>
<evidence type="ECO:0000256" key="1">
    <source>
        <dbReference type="SAM" id="SignalP"/>
    </source>
</evidence>
<feature type="domain" description="TcaA protein NTF2-like" evidence="3">
    <location>
        <begin position="292"/>
        <end position="384"/>
    </location>
</feature>
<dbReference type="Pfam" id="PF22819">
    <property type="entry name" value="TcaA_5th"/>
    <property type="match status" value="1"/>
</dbReference>
<evidence type="ECO:0000313" key="5">
    <source>
        <dbReference type="Proteomes" id="UP001519273"/>
    </source>
</evidence>
<protein>
    <recommendedName>
        <fullName evidence="6">Copper amine oxidase N-terminal domain-containing protein</fullName>
    </recommendedName>
</protein>
<comment type="caution">
    <text evidence="4">The sequence shown here is derived from an EMBL/GenBank/DDBJ whole genome shotgun (WGS) entry which is preliminary data.</text>
</comment>
<accession>A0ABS4H5P8</accession>
<evidence type="ECO:0008006" key="6">
    <source>
        <dbReference type="Google" id="ProtNLM"/>
    </source>
</evidence>
<dbReference type="InterPro" id="IPR012854">
    <property type="entry name" value="Cu_amine_oxidase-like_N"/>
</dbReference>